<dbReference type="InterPro" id="IPR002545">
    <property type="entry name" value="CheW-lke_dom"/>
</dbReference>
<reference evidence="2 3" key="1">
    <citation type="submission" date="2019-03" db="EMBL/GenBank/DDBJ databases">
        <title>Genomic Encyclopedia of Type Strains, Phase IV (KMG-IV): sequencing the most valuable type-strain genomes for metagenomic binning, comparative biology and taxonomic classification.</title>
        <authorList>
            <person name="Goeker M."/>
        </authorList>
    </citation>
    <scope>NUCLEOTIDE SEQUENCE [LARGE SCALE GENOMIC DNA]</scope>
    <source>
        <strain evidence="2 3">DSM 25964</strain>
    </source>
</reference>
<feature type="domain" description="CheW-like" evidence="1">
    <location>
        <begin position="3"/>
        <end position="146"/>
    </location>
</feature>
<proteinExistence type="predicted"/>
<dbReference type="InterPro" id="IPR036061">
    <property type="entry name" value="CheW-like_dom_sf"/>
</dbReference>
<gene>
    <name evidence="2" type="ORF">C8D99_1453</name>
</gene>
<dbReference type="CDD" id="cd00732">
    <property type="entry name" value="CheW"/>
    <property type="match status" value="1"/>
</dbReference>
<evidence type="ECO:0000313" key="2">
    <source>
        <dbReference type="EMBL" id="TDY52028.1"/>
    </source>
</evidence>
<protein>
    <submittedName>
        <fullName evidence="2">Purine-binding chemotaxis protein CheW</fullName>
    </submittedName>
</protein>
<name>A0A4R8LVZ6_9BACT</name>
<dbReference type="InterPro" id="IPR039315">
    <property type="entry name" value="CheW"/>
</dbReference>
<dbReference type="RefSeq" id="WP_133959298.1">
    <property type="nucleotide sequence ID" value="NZ_SORI01000045.1"/>
</dbReference>
<comment type="caution">
    <text evidence="2">The sequence shown here is derived from an EMBL/GenBank/DDBJ whole genome shotgun (WGS) entry which is preliminary data.</text>
</comment>
<dbReference type="AlphaFoldDB" id="A0A4R8LVZ6"/>
<keyword evidence="3" id="KW-1185">Reference proteome</keyword>
<dbReference type="GO" id="GO:0007165">
    <property type="term" value="P:signal transduction"/>
    <property type="evidence" value="ECO:0007669"/>
    <property type="project" value="InterPro"/>
</dbReference>
<dbReference type="Pfam" id="PF01584">
    <property type="entry name" value="CheW"/>
    <property type="match status" value="1"/>
</dbReference>
<sequence length="151" mass="16803">MQERQLVVFALGKEEFGIEISRVREIVRPQNITAIPQALEYVMGIVNLRGQIVPIVDLNTRFRIAGGPASEESRKRIIVVNMEGRDIGILVDGVSEILRIPEESIDPTTTIRSGGVSQDFIQGIAKVDDRLIIILDLNRIIDLPGHTAHEE</sequence>
<dbReference type="Gene3D" id="2.40.50.180">
    <property type="entry name" value="CheA-289, Domain 4"/>
    <property type="match status" value="1"/>
</dbReference>
<dbReference type="GO" id="GO:0005829">
    <property type="term" value="C:cytosol"/>
    <property type="evidence" value="ECO:0007669"/>
    <property type="project" value="TreeGrafter"/>
</dbReference>
<dbReference type="GO" id="GO:0006935">
    <property type="term" value="P:chemotaxis"/>
    <property type="evidence" value="ECO:0007669"/>
    <property type="project" value="InterPro"/>
</dbReference>
<dbReference type="PANTHER" id="PTHR22617:SF23">
    <property type="entry name" value="CHEMOTAXIS PROTEIN CHEW"/>
    <property type="match status" value="1"/>
</dbReference>
<dbReference type="SMART" id="SM00260">
    <property type="entry name" value="CheW"/>
    <property type="match status" value="1"/>
</dbReference>
<dbReference type="Gene3D" id="2.30.30.40">
    <property type="entry name" value="SH3 Domains"/>
    <property type="match status" value="1"/>
</dbReference>
<dbReference type="Proteomes" id="UP000295066">
    <property type="component" value="Unassembled WGS sequence"/>
</dbReference>
<dbReference type="PROSITE" id="PS50851">
    <property type="entry name" value="CHEW"/>
    <property type="match status" value="1"/>
</dbReference>
<dbReference type="SUPFAM" id="SSF50341">
    <property type="entry name" value="CheW-like"/>
    <property type="match status" value="1"/>
</dbReference>
<organism evidence="2 3">
    <name type="scientific">Aminivibrio pyruvatiphilus</name>
    <dbReference type="NCBI Taxonomy" id="1005740"/>
    <lineage>
        <taxon>Bacteria</taxon>
        <taxon>Thermotogati</taxon>
        <taxon>Synergistota</taxon>
        <taxon>Synergistia</taxon>
        <taxon>Synergistales</taxon>
        <taxon>Aminobacteriaceae</taxon>
        <taxon>Aminivibrio</taxon>
    </lineage>
</organism>
<dbReference type="OrthoDB" id="9794382at2"/>
<evidence type="ECO:0000313" key="3">
    <source>
        <dbReference type="Proteomes" id="UP000295066"/>
    </source>
</evidence>
<dbReference type="EMBL" id="SORI01000045">
    <property type="protein sequence ID" value="TDY52028.1"/>
    <property type="molecule type" value="Genomic_DNA"/>
</dbReference>
<evidence type="ECO:0000259" key="1">
    <source>
        <dbReference type="PROSITE" id="PS50851"/>
    </source>
</evidence>
<accession>A0A4R8LVZ6</accession>
<dbReference type="PANTHER" id="PTHR22617">
    <property type="entry name" value="CHEMOTAXIS SENSOR HISTIDINE KINASE-RELATED"/>
    <property type="match status" value="1"/>
</dbReference>